<dbReference type="Proteomes" id="UP000034037">
    <property type="component" value="Chromosome"/>
</dbReference>
<dbReference type="EMBL" id="CP011309">
    <property type="protein sequence ID" value="AKF28610.1"/>
    <property type="molecule type" value="Genomic_DNA"/>
</dbReference>
<dbReference type="AlphaFoldDB" id="A0A0F6Z754"/>
<dbReference type="PROSITE" id="PS51318">
    <property type="entry name" value="TAT"/>
    <property type="match status" value="1"/>
</dbReference>
<organism evidence="3 4">
    <name type="scientific">[Brevibacterium] flavum</name>
    <dbReference type="NCBI Taxonomy" id="92706"/>
    <lineage>
        <taxon>Bacteria</taxon>
        <taxon>Bacillati</taxon>
        <taxon>Actinomycetota</taxon>
        <taxon>Actinomycetes</taxon>
        <taxon>Mycobacteriales</taxon>
        <taxon>Corynebacteriaceae</taxon>
        <taxon>Corynebacterium</taxon>
    </lineage>
</organism>
<dbReference type="RefSeq" id="WP_003862687.1">
    <property type="nucleotide sequence ID" value="NZ_CP011309.1"/>
</dbReference>
<evidence type="ECO:0000259" key="2">
    <source>
        <dbReference type="Pfam" id="PF04213"/>
    </source>
</evidence>
<feature type="domain" description="Htaa" evidence="2">
    <location>
        <begin position="51"/>
        <end position="210"/>
    </location>
</feature>
<dbReference type="HOGENOM" id="CLU_1080592_0_0_11"/>
<protein>
    <recommendedName>
        <fullName evidence="2">Htaa domain-containing protein</fullName>
    </recommendedName>
</protein>
<gene>
    <name evidence="3" type="ORF">YH66_14290</name>
</gene>
<evidence type="ECO:0000256" key="1">
    <source>
        <dbReference type="SAM" id="SignalP"/>
    </source>
</evidence>
<sequence length="257" mass="26946">MSHKFSRRAFAVLTAAAISTSAFATTAPSAIAEPVSIVTTADDSSVATSENSLDWGFKSSWRTYVTGPWTGGTVDATGGATVNEDGTYNFTLGTGSTYDIDTEKGQLNYEGTVAFASDAHGFNITLSNPQITVEGDTATLSAELSDNAAPEETSTTRVDVAEFELTAPAVSETDANTTYTWIDVSGTFLESLQPEELSRYAGQEADALSFSITVDKASENPSDDVATGSSSSFLSTILNFLQQLASPLLKLFGSLSS</sequence>
<dbReference type="InterPro" id="IPR006311">
    <property type="entry name" value="TAT_signal"/>
</dbReference>
<keyword evidence="4" id="KW-1185">Reference proteome</keyword>
<proteinExistence type="predicted"/>
<reference evidence="3 4" key="1">
    <citation type="submission" date="2015-04" db="EMBL/GenBank/DDBJ databases">
        <title>Complete Genome Sequence of Brevibacterium flavum ATCC 15168.</title>
        <authorList>
            <person name="Ahn J."/>
            <person name="Park G."/>
            <person name="Jeon W."/>
            <person name="Jang Y."/>
            <person name="Jang M."/>
            <person name="Lee H."/>
            <person name="Lee H."/>
        </authorList>
    </citation>
    <scope>NUCLEOTIDE SEQUENCE [LARGE SCALE GENOMIC DNA]</scope>
    <source>
        <strain evidence="3 4">ATCC 15168</strain>
    </source>
</reference>
<feature type="chain" id="PRO_5039624723" description="Htaa domain-containing protein" evidence="1">
    <location>
        <begin position="25"/>
        <end position="257"/>
    </location>
</feature>
<dbReference type="PATRIC" id="fig|92706.3.peg.3000"/>
<name>A0A0F6Z754_9CORY</name>
<dbReference type="InterPro" id="IPR007331">
    <property type="entry name" value="Htaa"/>
</dbReference>
<evidence type="ECO:0000313" key="3">
    <source>
        <dbReference type="EMBL" id="AKF28610.1"/>
    </source>
</evidence>
<dbReference type="Pfam" id="PF04213">
    <property type="entry name" value="HtaA"/>
    <property type="match status" value="1"/>
</dbReference>
<feature type="signal peptide" evidence="1">
    <location>
        <begin position="1"/>
        <end position="24"/>
    </location>
</feature>
<keyword evidence="1" id="KW-0732">Signal</keyword>
<accession>A0A0F6Z754</accession>
<evidence type="ECO:0000313" key="4">
    <source>
        <dbReference type="Proteomes" id="UP000034037"/>
    </source>
</evidence>